<sequence>MIGRIVVGLDGSDSSWVAADYGIYLSVKLKKPVVGVHIVDIRLLETPFVEDLAGALGFTTYADITPKLKEVLDERGRAILNEFAKKCRERGGDCSIAQTFGIVANELVDMTDPEDLLIVGKTGMHNKFAPLFLGSTSEAVARKSKCPVMITTNKFKEIKRIILAFDGREKSVHAAQYLNDFAKNLSIDKVTVISVLEEKSGGKEEHIKELLESHMNLEYELQFLYGYPEEEIEKYIKENREKIDVVTMGAYGESRIKELILGSTTSYIINKSPVPVLLIK</sequence>
<proteinExistence type="inferred from homology"/>
<comment type="caution">
    <text evidence="3">The sequence shown here is derived from an EMBL/GenBank/DDBJ whole genome shotgun (WGS) entry which is preliminary data.</text>
</comment>
<name>A0ABS1GHA0_9AQUI</name>
<dbReference type="Proteomes" id="UP000772812">
    <property type="component" value="Unassembled WGS sequence"/>
</dbReference>
<evidence type="ECO:0000256" key="1">
    <source>
        <dbReference type="ARBA" id="ARBA00008791"/>
    </source>
</evidence>
<organism evidence="3 4">
    <name type="scientific">Persephonella atlantica</name>
    <dbReference type="NCBI Taxonomy" id="2699429"/>
    <lineage>
        <taxon>Bacteria</taxon>
        <taxon>Pseudomonadati</taxon>
        <taxon>Aquificota</taxon>
        <taxon>Aquificia</taxon>
        <taxon>Aquificales</taxon>
        <taxon>Hydrogenothermaceae</taxon>
        <taxon>Persephonella</taxon>
    </lineage>
</organism>
<dbReference type="PRINTS" id="PR01438">
    <property type="entry name" value="UNVRSLSTRESS"/>
</dbReference>
<evidence type="ECO:0000313" key="4">
    <source>
        <dbReference type="Proteomes" id="UP000772812"/>
    </source>
</evidence>
<dbReference type="PANTHER" id="PTHR46268:SF6">
    <property type="entry name" value="UNIVERSAL STRESS PROTEIN UP12"/>
    <property type="match status" value="1"/>
</dbReference>
<feature type="domain" description="UspA" evidence="2">
    <location>
        <begin position="158"/>
        <end position="280"/>
    </location>
</feature>
<evidence type="ECO:0000313" key="3">
    <source>
        <dbReference type="EMBL" id="MBK3332311.1"/>
    </source>
</evidence>
<feature type="domain" description="UspA" evidence="2">
    <location>
        <begin position="1"/>
        <end position="150"/>
    </location>
</feature>
<gene>
    <name evidence="3" type="ORF">GWK41_04420</name>
</gene>
<dbReference type="Gene3D" id="3.40.50.12370">
    <property type="match status" value="1"/>
</dbReference>
<dbReference type="RefSeq" id="WP_200673689.1">
    <property type="nucleotide sequence ID" value="NZ_JAACYA010000001.1"/>
</dbReference>
<reference evidence="3 4" key="1">
    <citation type="journal article" date="2021" name="Syst. Appl. Microbiol.">
        <title>Persephonella atlantica sp. nov.: How to adapt to physico-chemical gradients in high temperature hydrothermal habitats.</title>
        <authorList>
            <person name="Francois D.X."/>
            <person name="Godfroy A."/>
            <person name="Mathien C."/>
            <person name="Aube J."/>
            <person name="Cathalot C."/>
            <person name="Lesongeur F."/>
            <person name="L'Haridon S."/>
            <person name="Philippon X."/>
            <person name="Roussel E.G."/>
        </authorList>
    </citation>
    <scope>NUCLEOTIDE SEQUENCE [LARGE SCALE GENOMIC DNA]</scope>
    <source>
        <strain evidence="3 4">MO1340</strain>
    </source>
</reference>
<accession>A0ABS1GHA0</accession>
<keyword evidence="4" id="KW-1185">Reference proteome</keyword>
<dbReference type="PANTHER" id="PTHR46268">
    <property type="entry name" value="STRESS RESPONSE PROTEIN NHAX"/>
    <property type="match status" value="1"/>
</dbReference>
<dbReference type="SUPFAM" id="SSF52402">
    <property type="entry name" value="Adenine nucleotide alpha hydrolases-like"/>
    <property type="match status" value="2"/>
</dbReference>
<protein>
    <submittedName>
        <fullName evidence="3">Universal stress protein</fullName>
    </submittedName>
</protein>
<dbReference type="InterPro" id="IPR006015">
    <property type="entry name" value="Universal_stress_UspA"/>
</dbReference>
<comment type="similarity">
    <text evidence="1">Belongs to the universal stress protein A family.</text>
</comment>
<dbReference type="EMBL" id="JAACYA010000001">
    <property type="protein sequence ID" value="MBK3332311.1"/>
    <property type="molecule type" value="Genomic_DNA"/>
</dbReference>
<dbReference type="Pfam" id="PF00582">
    <property type="entry name" value="Usp"/>
    <property type="match status" value="2"/>
</dbReference>
<evidence type="ECO:0000259" key="2">
    <source>
        <dbReference type="Pfam" id="PF00582"/>
    </source>
</evidence>
<dbReference type="CDD" id="cd00293">
    <property type="entry name" value="USP-like"/>
    <property type="match status" value="2"/>
</dbReference>
<dbReference type="InterPro" id="IPR006016">
    <property type="entry name" value="UspA"/>
</dbReference>